<evidence type="ECO:0000313" key="7">
    <source>
        <dbReference type="Proteomes" id="UP001652600"/>
    </source>
</evidence>
<comment type="subcellular location">
    <subcellularLocation>
        <location evidence="1 4">Nucleus</location>
    </subcellularLocation>
</comment>
<reference evidence="7" key="1">
    <citation type="submission" date="2025-05" db="UniProtKB">
        <authorList>
            <consortium name="RefSeq"/>
        </authorList>
    </citation>
    <scope>NUCLEOTIDE SEQUENCE [LARGE SCALE GENOMIC DNA]</scope>
</reference>
<evidence type="ECO:0000256" key="5">
    <source>
        <dbReference type="SAM" id="Phobius"/>
    </source>
</evidence>
<keyword evidence="5" id="KW-1133">Transmembrane helix</keyword>
<evidence type="ECO:0000256" key="4">
    <source>
        <dbReference type="RuleBase" id="RU369086"/>
    </source>
</evidence>
<feature type="domain" description="RNA polymerase Rpb7-like N-terminal" evidence="6">
    <location>
        <begin position="8"/>
        <end position="64"/>
    </location>
</feature>
<name>A0A1S3CF30_CUCME</name>
<comment type="function">
    <text evidence="4">DNA-dependent RNA polymerase which catalyzes the transcription of DNA into RNA using the four ribonucleoside triphosphates as substrates.</text>
</comment>
<dbReference type="PANTHER" id="PTHR12709">
    <property type="entry name" value="DNA-DIRECTED RNA POLYMERASE II, III"/>
    <property type="match status" value="1"/>
</dbReference>
<evidence type="ECO:0000256" key="1">
    <source>
        <dbReference type="ARBA" id="ARBA00004123"/>
    </source>
</evidence>
<dbReference type="InterPro" id="IPR045113">
    <property type="entry name" value="Rpb7-like"/>
</dbReference>
<dbReference type="Proteomes" id="UP001652600">
    <property type="component" value="Chromosome 1"/>
</dbReference>
<dbReference type="InterPro" id="IPR036898">
    <property type="entry name" value="RNA_pol_Rpb7-like_N_sf"/>
</dbReference>
<dbReference type="Pfam" id="PF03876">
    <property type="entry name" value="SHS2_Rpb7-N"/>
    <property type="match status" value="1"/>
</dbReference>
<dbReference type="CDD" id="cd04330">
    <property type="entry name" value="RNAP_III_Rpc25_N"/>
    <property type="match status" value="1"/>
</dbReference>
<gene>
    <name evidence="8" type="primary">LOC103500005</name>
</gene>
<evidence type="ECO:0000256" key="3">
    <source>
        <dbReference type="ARBA" id="ARBA00023163"/>
    </source>
</evidence>
<dbReference type="InterPro" id="IPR005576">
    <property type="entry name" value="Rpb7-like_N"/>
</dbReference>
<accession>A0A1S3CF30</accession>
<evidence type="ECO:0000313" key="8">
    <source>
        <dbReference type="RefSeq" id="XP_008461410.2"/>
    </source>
</evidence>
<keyword evidence="4" id="KW-0539">Nucleus</keyword>
<dbReference type="AlphaFoldDB" id="A0A1S3CF30"/>
<protein>
    <recommendedName>
        <fullName evidence="4">DNA-directed RNA polymerase subunit</fullName>
    </recommendedName>
</protein>
<feature type="transmembrane region" description="Helical" evidence="5">
    <location>
        <begin position="160"/>
        <end position="179"/>
    </location>
</feature>
<dbReference type="PANTHER" id="PTHR12709:SF1">
    <property type="entry name" value="DNA-DIRECTED RNA POLYMERASE III SUBUNIT RPC8"/>
    <property type="match status" value="1"/>
</dbReference>
<sequence length="180" mass="20950">MFYLSRIEHTLRVPPSLLNLPILDAIKGELEKLFIDKVVANLGLCISVYDIRSVDGGFIFPSDGAATYKVVFTLIVFRPFTGEYHLDFSRIFMFRSSLCPLDLNSHQMKIMVEDADGCGSIMKYRSTYMNLMRHHLTKMDWVLFRGGMVRERPRMRSKKIPKLSISFCFLIYNFVLYIIQ</sequence>
<proteinExistence type="predicted"/>
<dbReference type="GO" id="GO:0005666">
    <property type="term" value="C:RNA polymerase III complex"/>
    <property type="evidence" value="ECO:0007669"/>
    <property type="project" value="TreeGrafter"/>
</dbReference>
<keyword evidence="7" id="KW-1185">Reference proteome</keyword>
<evidence type="ECO:0000259" key="6">
    <source>
        <dbReference type="Pfam" id="PF03876"/>
    </source>
</evidence>
<dbReference type="GO" id="GO:0006384">
    <property type="term" value="P:transcription initiation at RNA polymerase III promoter"/>
    <property type="evidence" value="ECO:0007669"/>
    <property type="project" value="TreeGrafter"/>
</dbReference>
<keyword evidence="3 4" id="KW-0804">Transcription</keyword>
<organism evidence="7 8">
    <name type="scientific">Cucumis melo</name>
    <name type="common">Muskmelon</name>
    <dbReference type="NCBI Taxonomy" id="3656"/>
    <lineage>
        <taxon>Eukaryota</taxon>
        <taxon>Viridiplantae</taxon>
        <taxon>Streptophyta</taxon>
        <taxon>Embryophyta</taxon>
        <taxon>Tracheophyta</taxon>
        <taxon>Spermatophyta</taxon>
        <taxon>Magnoliopsida</taxon>
        <taxon>eudicotyledons</taxon>
        <taxon>Gunneridae</taxon>
        <taxon>Pentapetalae</taxon>
        <taxon>rosids</taxon>
        <taxon>fabids</taxon>
        <taxon>Cucurbitales</taxon>
        <taxon>Cucurbitaceae</taxon>
        <taxon>Benincaseae</taxon>
        <taxon>Cucumis</taxon>
    </lineage>
</organism>
<keyword evidence="5" id="KW-0812">Transmembrane</keyword>
<dbReference type="GeneID" id="103500005"/>
<dbReference type="RefSeq" id="XP_008461410.2">
    <property type="nucleotide sequence ID" value="XM_008463188.3"/>
</dbReference>
<dbReference type="Gene3D" id="3.30.1490.120">
    <property type="entry name" value="RNA polymerase Rpb7-like, N-terminal domain"/>
    <property type="match status" value="1"/>
</dbReference>
<evidence type="ECO:0000256" key="2">
    <source>
        <dbReference type="ARBA" id="ARBA00022478"/>
    </source>
</evidence>
<keyword evidence="5" id="KW-0472">Membrane</keyword>
<reference evidence="8" key="2">
    <citation type="submission" date="2025-08" db="UniProtKB">
        <authorList>
            <consortium name="RefSeq"/>
        </authorList>
    </citation>
    <scope>IDENTIFICATION</scope>
    <source>
        <tissue evidence="8">Stem</tissue>
    </source>
</reference>
<dbReference type="SUPFAM" id="SSF88798">
    <property type="entry name" value="N-terminal, heterodimerisation domain of RBP7 (RpoE)"/>
    <property type="match status" value="1"/>
</dbReference>
<keyword evidence="2 4" id="KW-0240">DNA-directed RNA polymerase</keyword>